<evidence type="ECO:0000313" key="2">
    <source>
        <dbReference type="RefSeq" id="XP_023174841.1"/>
    </source>
</evidence>
<organism evidence="1 2">
    <name type="scientific">Drosophila hydei</name>
    <name type="common">Fruit fly</name>
    <dbReference type="NCBI Taxonomy" id="7224"/>
    <lineage>
        <taxon>Eukaryota</taxon>
        <taxon>Metazoa</taxon>
        <taxon>Ecdysozoa</taxon>
        <taxon>Arthropoda</taxon>
        <taxon>Hexapoda</taxon>
        <taxon>Insecta</taxon>
        <taxon>Pterygota</taxon>
        <taxon>Neoptera</taxon>
        <taxon>Endopterygota</taxon>
        <taxon>Diptera</taxon>
        <taxon>Brachycera</taxon>
        <taxon>Muscomorpha</taxon>
        <taxon>Ephydroidea</taxon>
        <taxon>Drosophilidae</taxon>
        <taxon>Drosophila</taxon>
    </lineage>
</organism>
<dbReference type="OMA" id="MPFADDD"/>
<dbReference type="KEGG" id="dhe:111602124"/>
<sequence length="62" mass="7183">MPFADDDWSTNVTINSITSELERTHLARSPQLLQQLNSLAEPWQELGHTDSIRLKEYYHGEV</sequence>
<name>A0A6J1M1V8_DROHY</name>
<dbReference type="Proteomes" id="UP000504633">
    <property type="component" value="Unplaced"/>
</dbReference>
<dbReference type="RefSeq" id="XP_023174841.1">
    <property type="nucleotide sequence ID" value="XM_023319073.2"/>
</dbReference>
<protein>
    <submittedName>
        <fullName evidence="2">Uncharacterized protein LOC111602124</fullName>
    </submittedName>
</protein>
<dbReference type="GeneID" id="111602124"/>
<reference evidence="2" key="1">
    <citation type="submission" date="2025-08" db="UniProtKB">
        <authorList>
            <consortium name="RefSeq"/>
        </authorList>
    </citation>
    <scope>IDENTIFICATION</scope>
    <source>
        <strain evidence="2">15085-1641.00</strain>
        <tissue evidence="2">Whole body</tissue>
    </source>
</reference>
<gene>
    <name evidence="2" type="primary">LOC111602124</name>
</gene>
<dbReference type="AlphaFoldDB" id="A0A6J1M1V8"/>
<proteinExistence type="predicted"/>
<accession>A0A6J1M1V8</accession>
<dbReference type="OrthoDB" id="7831604at2759"/>
<evidence type="ECO:0000313" key="1">
    <source>
        <dbReference type="Proteomes" id="UP000504633"/>
    </source>
</evidence>
<keyword evidence="1" id="KW-1185">Reference proteome</keyword>